<keyword evidence="6" id="KW-1185">Reference proteome</keyword>
<dbReference type="PANTHER" id="PTHR45880">
    <property type="entry name" value="RNA-BINDING MOTIF PROTEIN, X-LINKED 2"/>
    <property type="match status" value="1"/>
</dbReference>
<dbReference type="GO" id="GO:0003723">
    <property type="term" value="F:RNA binding"/>
    <property type="evidence" value="ECO:0007669"/>
    <property type="project" value="UniProtKB-UniRule"/>
</dbReference>
<comment type="caution">
    <text evidence="5">The sequence shown here is derived from an EMBL/GenBank/DDBJ whole genome shotgun (WGS) entry which is preliminary data.</text>
</comment>
<evidence type="ECO:0000256" key="1">
    <source>
        <dbReference type="ARBA" id="ARBA00022884"/>
    </source>
</evidence>
<gene>
    <name evidence="5" type="primary">RBMX2</name>
    <name evidence="5" type="ORF">HK103_002246</name>
</gene>
<dbReference type="GO" id="GO:0071013">
    <property type="term" value="C:catalytic step 2 spliceosome"/>
    <property type="evidence" value="ECO:0007669"/>
    <property type="project" value="TreeGrafter"/>
</dbReference>
<evidence type="ECO:0000313" key="5">
    <source>
        <dbReference type="EMBL" id="KAJ3251567.1"/>
    </source>
</evidence>
<protein>
    <submittedName>
        <fullName evidence="5">RNA-binding motif protein, X-linked 2</fullName>
    </submittedName>
</protein>
<feature type="compositionally biased region" description="Basic residues" evidence="3">
    <location>
        <begin position="174"/>
        <end position="191"/>
    </location>
</feature>
<feature type="region of interest" description="Disordered" evidence="3">
    <location>
        <begin position="115"/>
        <end position="280"/>
    </location>
</feature>
<evidence type="ECO:0000259" key="4">
    <source>
        <dbReference type="PROSITE" id="PS50102"/>
    </source>
</evidence>
<dbReference type="InterPro" id="IPR035979">
    <property type="entry name" value="RBD_domain_sf"/>
</dbReference>
<dbReference type="PROSITE" id="PS50102">
    <property type="entry name" value="RRM"/>
    <property type="match status" value="1"/>
</dbReference>
<dbReference type="InterPro" id="IPR045844">
    <property type="entry name" value="RRM_Ist3-like"/>
</dbReference>
<sequence>MAHNTRNIQRLNQIELEKGLIGKASWHDQFKDSAYIYVGSLPFELTEGDLIAIFSQYGEVIDLDLIRDIETGKSKGFCFIGYENQKSTVLAVDNLNGIKILDRTIRVDHTEKYVKRPMKGESEQEFQEREQRRRDLVLPPHLKPGYVPESDDEEEGGAAKLNEDPMSSYFSEKKMKKEKKEKKEKKGRKRQRESSAERNHPRDDSQSSRKDHLSHHREKYRRDDSRDRIYDKYDRSDSRERSGRRYESNYSRDRTERSYDTRDRSRERHKSSKYPDSYKE</sequence>
<dbReference type="EMBL" id="JADGKB010000177">
    <property type="protein sequence ID" value="KAJ3251567.1"/>
    <property type="molecule type" value="Genomic_DNA"/>
</dbReference>
<organism evidence="5 6">
    <name type="scientific">Boothiomyces macroporosus</name>
    <dbReference type="NCBI Taxonomy" id="261099"/>
    <lineage>
        <taxon>Eukaryota</taxon>
        <taxon>Fungi</taxon>
        <taxon>Fungi incertae sedis</taxon>
        <taxon>Chytridiomycota</taxon>
        <taxon>Chytridiomycota incertae sedis</taxon>
        <taxon>Chytridiomycetes</taxon>
        <taxon>Rhizophydiales</taxon>
        <taxon>Terramycetaceae</taxon>
        <taxon>Boothiomyces</taxon>
    </lineage>
</organism>
<dbReference type="AlphaFoldDB" id="A0AAD5Y4U8"/>
<dbReference type="SMART" id="SM00360">
    <property type="entry name" value="RRM"/>
    <property type="match status" value="1"/>
</dbReference>
<evidence type="ECO:0000256" key="2">
    <source>
        <dbReference type="PROSITE-ProRule" id="PRU00176"/>
    </source>
</evidence>
<reference evidence="5" key="1">
    <citation type="submission" date="2020-05" db="EMBL/GenBank/DDBJ databases">
        <title>Phylogenomic resolution of chytrid fungi.</title>
        <authorList>
            <person name="Stajich J.E."/>
            <person name="Amses K."/>
            <person name="Simmons R."/>
            <person name="Seto K."/>
            <person name="Myers J."/>
            <person name="Bonds A."/>
            <person name="Quandt C.A."/>
            <person name="Barry K."/>
            <person name="Liu P."/>
            <person name="Grigoriev I."/>
            <person name="Longcore J.E."/>
            <person name="James T.Y."/>
        </authorList>
    </citation>
    <scope>NUCLEOTIDE SEQUENCE</scope>
    <source>
        <strain evidence="5">PLAUS21</strain>
    </source>
</reference>
<dbReference type="InterPro" id="IPR000504">
    <property type="entry name" value="RRM_dom"/>
</dbReference>
<dbReference type="Pfam" id="PF00076">
    <property type="entry name" value="RRM_1"/>
    <property type="match status" value="1"/>
</dbReference>
<feature type="compositionally biased region" description="Basic and acidic residues" evidence="3">
    <location>
        <begin position="192"/>
        <end position="211"/>
    </location>
</feature>
<dbReference type="Proteomes" id="UP001210925">
    <property type="component" value="Unassembled WGS sequence"/>
</dbReference>
<accession>A0AAD5Y4U8</accession>
<dbReference type="PANTHER" id="PTHR45880:SF1">
    <property type="entry name" value="RNA-BINDING MOTIF PROTEIN, X-LINKED 2"/>
    <property type="match status" value="1"/>
</dbReference>
<dbReference type="InterPro" id="IPR012677">
    <property type="entry name" value="Nucleotide-bd_a/b_plait_sf"/>
</dbReference>
<dbReference type="SUPFAM" id="SSF54928">
    <property type="entry name" value="RNA-binding domain, RBD"/>
    <property type="match status" value="1"/>
</dbReference>
<dbReference type="GO" id="GO:0071011">
    <property type="term" value="C:precatalytic spliceosome"/>
    <property type="evidence" value="ECO:0007669"/>
    <property type="project" value="TreeGrafter"/>
</dbReference>
<evidence type="ECO:0000313" key="6">
    <source>
        <dbReference type="Proteomes" id="UP001210925"/>
    </source>
</evidence>
<dbReference type="InterPro" id="IPR051847">
    <property type="entry name" value="RNA_proc/Spliceosome_comp"/>
</dbReference>
<dbReference type="CDD" id="cd12411">
    <property type="entry name" value="RRM_ist3_like"/>
    <property type="match status" value="1"/>
</dbReference>
<feature type="domain" description="RRM" evidence="4">
    <location>
        <begin position="34"/>
        <end position="112"/>
    </location>
</feature>
<proteinExistence type="predicted"/>
<dbReference type="GO" id="GO:0000398">
    <property type="term" value="P:mRNA splicing, via spliceosome"/>
    <property type="evidence" value="ECO:0007669"/>
    <property type="project" value="InterPro"/>
</dbReference>
<feature type="compositionally biased region" description="Basic and acidic residues" evidence="3">
    <location>
        <begin position="220"/>
        <end position="266"/>
    </location>
</feature>
<keyword evidence="1 2" id="KW-0694">RNA-binding</keyword>
<dbReference type="Gene3D" id="3.30.70.330">
    <property type="match status" value="1"/>
</dbReference>
<dbReference type="GO" id="GO:0005686">
    <property type="term" value="C:U2 snRNP"/>
    <property type="evidence" value="ECO:0007669"/>
    <property type="project" value="TreeGrafter"/>
</dbReference>
<evidence type="ECO:0000256" key="3">
    <source>
        <dbReference type="SAM" id="MobiDB-lite"/>
    </source>
</evidence>
<feature type="compositionally biased region" description="Basic and acidic residues" evidence="3">
    <location>
        <begin position="115"/>
        <end position="136"/>
    </location>
</feature>
<name>A0AAD5Y4U8_9FUNG</name>